<keyword evidence="1" id="KW-0732">Signal</keyword>
<dbReference type="PANTHER" id="PTHR35535:SF2">
    <property type="entry name" value="DUF306 DOMAIN-CONTAINING PROTEIN"/>
    <property type="match status" value="1"/>
</dbReference>
<dbReference type="Pfam" id="PF03724">
    <property type="entry name" value="META"/>
    <property type="match status" value="1"/>
</dbReference>
<dbReference type="InterPro" id="IPR038670">
    <property type="entry name" value="HslJ-like_sf"/>
</dbReference>
<dbReference type="AlphaFoldDB" id="A0A6M6BGG1"/>
<evidence type="ECO:0000313" key="3">
    <source>
        <dbReference type="EMBL" id="QJX46333.1"/>
    </source>
</evidence>
<dbReference type="EMBL" id="CP053538">
    <property type="protein sequence ID" value="QJX46333.1"/>
    <property type="molecule type" value="Genomic_DNA"/>
</dbReference>
<dbReference type="KEGG" id="hts:HMJ29_05030"/>
<feature type="domain" description="DUF306" evidence="2">
    <location>
        <begin position="34"/>
        <end position="139"/>
    </location>
</feature>
<gene>
    <name evidence="3" type="ORF">HMJ29_05030</name>
</gene>
<dbReference type="InterPro" id="IPR005184">
    <property type="entry name" value="DUF306_Meta_HslJ"/>
</dbReference>
<dbReference type="InterPro" id="IPR053147">
    <property type="entry name" value="Hsp_HslJ-like"/>
</dbReference>
<feature type="signal peptide" evidence="1">
    <location>
        <begin position="1"/>
        <end position="23"/>
    </location>
</feature>
<dbReference type="Gene3D" id="2.40.128.270">
    <property type="match status" value="1"/>
</dbReference>
<name>A0A6M6BGG1_9BACT</name>
<organism evidence="3 4">
    <name type="scientific">Hymenobacter taeanensis</name>
    <dbReference type="NCBI Taxonomy" id="2735321"/>
    <lineage>
        <taxon>Bacteria</taxon>
        <taxon>Pseudomonadati</taxon>
        <taxon>Bacteroidota</taxon>
        <taxon>Cytophagia</taxon>
        <taxon>Cytophagales</taxon>
        <taxon>Hymenobacteraceae</taxon>
        <taxon>Hymenobacter</taxon>
    </lineage>
</organism>
<evidence type="ECO:0000313" key="4">
    <source>
        <dbReference type="Proteomes" id="UP000501623"/>
    </source>
</evidence>
<dbReference type="PROSITE" id="PS51257">
    <property type="entry name" value="PROKAR_LIPOPROTEIN"/>
    <property type="match status" value="1"/>
</dbReference>
<keyword evidence="4" id="KW-1185">Reference proteome</keyword>
<protein>
    <submittedName>
        <fullName evidence="3">META domain-containing protein</fullName>
    </submittedName>
</protein>
<dbReference type="Proteomes" id="UP000501623">
    <property type="component" value="Chromosome"/>
</dbReference>
<dbReference type="PANTHER" id="PTHR35535">
    <property type="entry name" value="HEAT SHOCK PROTEIN HSLJ"/>
    <property type="match status" value="1"/>
</dbReference>
<accession>A0A6M6BGG1</accession>
<proteinExistence type="predicted"/>
<reference evidence="3 4" key="1">
    <citation type="submission" date="2020-05" db="EMBL/GenBank/DDBJ databases">
        <title>Complete genome sequence of Hymenobacter sp. TS19 in Coasted Sand Dune.</title>
        <authorList>
            <person name="Lee J.-H."/>
            <person name="Jung J.-H."/>
            <person name="Jeong S."/>
            <person name="Zhao L."/>
            <person name="Kim M.-K."/>
            <person name="Seo H.-S."/>
            <person name="Lim S."/>
        </authorList>
    </citation>
    <scope>NUCLEOTIDE SEQUENCE [LARGE SCALE GENOMIC DNA]</scope>
    <source>
        <strain evidence="3 4">TS19</strain>
    </source>
</reference>
<feature type="chain" id="PRO_5026851547" evidence="1">
    <location>
        <begin position="24"/>
        <end position="143"/>
    </location>
</feature>
<dbReference type="RefSeq" id="WP_171590443.1">
    <property type="nucleotide sequence ID" value="NZ_CP053538.1"/>
</dbReference>
<evidence type="ECO:0000259" key="2">
    <source>
        <dbReference type="Pfam" id="PF03724"/>
    </source>
</evidence>
<evidence type="ECO:0000256" key="1">
    <source>
        <dbReference type="SAM" id="SignalP"/>
    </source>
</evidence>
<sequence>MFRSVLSCLALSLSLVLSSCTKGDEPVPAPVYLLDQRWVLTEIKGKETPKNATADLLLQAASNAYICHSYCNQLMGTYELAAGTPALHFPTGGSTFALCNEIEAETAYSAALHQTARYVISNRTLRLYGAESGQPLLVFRAAD</sequence>